<feature type="transmembrane region" description="Helical" evidence="10">
    <location>
        <begin position="1084"/>
        <end position="1102"/>
    </location>
</feature>
<evidence type="ECO:0000256" key="6">
    <source>
        <dbReference type="ARBA" id="ARBA00023170"/>
    </source>
</evidence>
<evidence type="ECO:0000256" key="2">
    <source>
        <dbReference type="ARBA" id="ARBA00022692"/>
    </source>
</evidence>
<evidence type="ECO:0000259" key="11">
    <source>
        <dbReference type="Pfam" id="PF01094"/>
    </source>
</evidence>
<dbReference type="AlphaFoldDB" id="A0AAU9J154"/>
<accession>A0AAU9J154</accession>
<keyword evidence="3 10" id="KW-1133">Transmembrane helix</keyword>
<dbReference type="Proteomes" id="UP001162131">
    <property type="component" value="Unassembled WGS sequence"/>
</dbReference>
<evidence type="ECO:0000313" key="13">
    <source>
        <dbReference type="Proteomes" id="UP001162131"/>
    </source>
</evidence>
<feature type="transmembrane region" description="Helical" evidence="10">
    <location>
        <begin position="929"/>
        <end position="954"/>
    </location>
</feature>
<dbReference type="Pfam" id="PF01094">
    <property type="entry name" value="ANF_receptor"/>
    <property type="match status" value="2"/>
</dbReference>
<evidence type="ECO:0000256" key="9">
    <source>
        <dbReference type="SAM" id="MobiDB-lite"/>
    </source>
</evidence>
<dbReference type="GO" id="GO:0007214">
    <property type="term" value="P:gamma-aminobutyric acid signaling pathway"/>
    <property type="evidence" value="ECO:0007669"/>
    <property type="project" value="TreeGrafter"/>
</dbReference>
<dbReference type="GO" id="GO:0038039">
    <property type="term" value="C:G protein-coupled receptor heterodimeric complex"/>
    <property type="evidence" value="ECO:0007669"/>
    <property type="project" value="TreeGrafter"/>
</dbReference>
<evidence type="ECO:0000313" key="12">
    <source>
        <dbReference type="EMBL" id="CAG9319471.1"/>
    </source>
</evidence>
<comment type="subcellular location">
    <subcellularLocation>
        <location evidence="1">Membrane</location>
    </subcellularLocation>
</comment>
<organism evidence="12 13">
    <name type="scientific">Blepharisma stoltei</name>
    <dbReference type="NCBI Taxonomy" id="1481888"/>
    <lineage>
        <taxon>Eukaryota</taxon>
        <taxon>Sar</taxon>
        <taxon>Alveolata</taxon>
        <taxon>Ciliophora</taxon>
        <taxon>Postciliodesmatophora</taxon>
        <taxon>Heterotrichea</taxon>
        <taxon>Heterotrichida</taxon>
        <taxon>Blepharismidae</taxon>
        <taxon>Blepharisma</taxon>
    </lineage>
</organism>
<feature type="transmembrane region" description="Helical" evidence="10">
    <location>
        <begin position="974"/>
        <end position="996"/>
    </location>
</feature>
<keyword evidence="13" id="KW-1185">Reference proteome</keyword>
<evidence type="ECO:0000256" key="4">
    <source>
        <dbReference type="ARBA" id="ARBA00023040"/>
    </source>
</evidence>
<keyword evidence="7" id="KW-0325">Glycoprotein</keyword>
<feature type="region of interest" description="Disordered" evidence="9">
    <location>
        <begin position="1193"/>
        <end position="1252"/>
    </location>
</feature>
<evidence type="ECO:0000256" key="3">
    <source>
        <dbReference type="ARBA" id="ARBA00022989"/>
    </source>
</evidence>
<keyword evidence="6" id="KW-0675">Receptor</keyword>
<feature type="domain" description="Receptor ligand binding region" evidence="11">
    <location>
        <begin position="134"/>
        <end position="262"/>
    </location>
</feature>
<evidence type="ECO:0000256" key="10">
    <source>
        <dbReference type="SAM" id="Phobius"/>
    </source>
</evidence>
<evidence type="ECO:0000256" key="5">
    <source>
        <dbReference type="ARBA" id="ARBA00023136"/>
    </source>
</evidence>
<proteinExistence type="predicted"/>
<feature type="transmembrane region" description="Helical" evidence="10">
    <location>
        <begin position="836"/>
        <end position="858"/>
    </location>
</feature>
<keyword evidence="4" id="KW-0297">G-protein coupled receptor</keyword>
<dbReference type="Gene3D" id="3.40.50.2300">
    <property type="match status" value="3"/>
</dbReference>
<feature type="transmembrane region" description="Helical" evidence="10">
    <location>
        <begin position="1114"/>
        <end position="1135"/>
    </location>
</feature>
<sequence length="1252" mass="138454">MNIIPLLFSFALASVIELPIGLITSPSTDSSLTSKLITDLEGLEVNIQNSLSLPFKVVVIWSYIDLLTQTDVTTWRIPKEFLDKDIKVIIDAANDSIYSQFLTYTAIQNNYLHMVVARPIDEINGETPSSNTLFLETCYDSQAYAFLDIIKNFGWSNIGLVYDQSSNNVILANTFKDNYDTTAMNILDEIVIDANDKTSSTDLTTRLESTTRDSGARVILVFTNPVLAAQLLHSADESVMGGSGYAWILNSDAMIDIAEIAQNSHADVDSTTFGVLKTGAVGFIEEDADYHTEDILATFRAALTLICQGYVKLGFPSVPVSSISGSSLWAYMVSNPTTPTLPYRLNFDSTGVKKSYYEIYNMADFHLSNIGYWSQDTRKIVITAGSGEIQWPGFSTSVPNDKVPIIQIGLLYPGHDSNGNTYADGQTIINGFELARKEINGDHLLGDYQINAVLKDTLMSPSLAAVNIKSLEKENILGYIGPLTSTEALSYITAISSTADPKPLVSYGATSANLTSSETYSSFLRTIQPDGLQAVAIAMFIQQQGWKKICVIYTNDDFGNGVYSSFITNVETLEITIINDEDKRSISPAVDGVVTDDTKSDIDDALANCVRHQLKVIVYLGSDNVAAEVAKVGYEKELHGSDYAWIGAMWITDNLVSIISKNYNDSASDIYEVVNGGIGLGFSPALTTGAGPEFVANYKSNYSVTYTTYAMLAYDTLYLYAYTIQGMISRGEDFNNGKELMDALRSADFTGASGKVKFSEGTNDRSAYGYSVVNGQKGKIVTVKLYDPLNPNMFTDVSDTTIVWGGGSSSPPSDEWSSNYDCPFAKNMVTISMDGVIIVICIGTFLFFMTLGLSIFSFRKWRQVEIQQITEPVVRSWKDTLVQATILIEFFQFVAIAPTFESLKIVIDAASNIFMVDFMKVANAGKSTYWTMLSVVCSLCYLWFFLVILIMANAEHWLKQVPFCQRTLALLNAAYLPFFGNTMFLPFTTLLLDVYVCDHKAQKHSFVWRDCYMNCWDDKHYPYIAMSALAISCYEPIAVFSRPLWQQAKTGLNLMIKPFFLLFKTCVQILLIAIGKSLQGTSPIAHGVVFSILFIAFTYITFKLKPFNYSRCNLWELTSLIAVSYLAFLATISNAADPANVAWFIVLMIGWAIIGGGAFLIQKKYMPNLLVPPGGAKSKRKVYDALSLRRGNESASVDMDNSELALKPHDPSPAEQSVIEPENDNKVEEEPKPQEEEGEENQNINENEDHES</sequence>
<evidence type="ECO:0000256" key="8">
    <source>
        <dbReference type="ARBA" id="ARBA00023224"/>
    </source>
</evidence>
<dbReference type="GO" id="GO:0004965">
    <property type="term" value="F:G protein-coupled GABA receptor activity"/>
    <property type="evidence" value="ECO:0007669"/>
    <property type="project" value="InterPro"/>
</dbReference>
<evidence type="ECO:0000256" key="1">
    <source>
        <dbReference type="ARBA" id="ARBA00004370"/>
    </source>
</evidence>
<gene>
    <name evidence="12" type="ORF">BSTOLATCC_MIC24024</name>
</gene>
<keyword evidence="8" id="KW-0807">Transducer</keyword>
<protein>
    <recommendedName>
        <fullName evidence="11">Receptor ligand binding region domain-containing protein</fullName>
    </recommendedName>
</protein>
<feature type="transmembrane region" description="Helical" evidence="10">
    <location>
        <begin position="1141"/>
        <end position="1161"/>
    </location>
</feature>
<evidence type="ECO:0000256" key="7">
    <source>
        <dbReference type="ARBA" id="ARBA00023180"/>
    </source>
</evidence>
<keyword evidence="5 10" id="KW-0472">Membrane</keyword>
<feature type="compositionally biased region" description="Acidic residues" evidence="9">
    <location>
        <begin position="1236"/>
        <end position="1252"/>
    </location>
</feature>
<feature type="transmembrane region" description="Helical" evidence="10">
    <location>
        <begin position="1059"/>
        <end position="1078"/>
    </location>
</feature>
<dbReference type="InterPro" id="IPR002455">
    <property type="entry name" value="GPCR3_GABA-B"/>
</dbReference>
<dbReference type="PANTHER" id="PTHR10519:SF20">
    <property type="entry name" value="G-PROTEIN COUPLED RECEPTOR 156-RELATED"/>
    <property type="match status" value="1"/>
</dbReference>
<keyword evidence="2 10" id="KW-0812">Transmembrane</keyword>
<dbReference type="EMBL" id="CAJZBQ010000023">
    <property type="protein sequence ID" value="CAG9319471.1"/>
    <property type="molecule type" value="Genomic_DNA"/>
</dbReference>
<feature type="domain" description="Receptor ligand binding region" evidence="11">
    <location>
        <begin position="432"/>
        <end position="774"/>
    </location>
</feature>
<dbReference type="SUPFAM" id="SSF53822">
    <property type="entry name" value="Periplasmic binding protein-like I"/>
    <property type="match status" value="2"/>
</dbReference>
<dbReference type="InterPro" id="IPR001828">
    <property type="entry name" value="ANF_lig-bd_rcpt"/>
</dbReference>
<reference evidence="12" key="1">
    <citation type="submission" date="2021-09" db="EMBL/GenBank/DDBJ databases">
        <authorList>
            <consortium name="AG Swart"/>
            <person name="Singh M."/>
            <person name="Singh A."/>
            <person name="Seah K."/>
            <person name="Emmerich C."/>
        </authorList>
    </citation>
    <scope>NUCLEOTIDE SEQUENCE</scope>
    <source>
        <strain evidence="12">ATCC30299</strain>
    </source>
</reference>
<dbReference type="InterPro" id="IPR028082">
    <property type="entry name" value="Peripla_BP_I"/>
</dbReference>
<dbReference type="PANTHER" id="PTHR10519">
    <property type="entry name" value="GABA-B RECEPTOR"/>
    <property type="match status" value="1"/>
</dbReference>
<name>A0AAU9J154_9CILI</name>
<comment type="caution">
    <text evidence="12">The sequence shown here is derived from an EMBL/GenBank/DDBJ whole genome shotgun (WGS) entry which is preliminary data.</text>
</comment>
<feature type="compositionally biased region" description="Basic and acidic residues" evidence="9">
    <location>
        <begin position="1223"/>
        <end position="1235"/>
    </location>
</feature>